<dbReference type="InterPro" id="IPR000182">
    <property type="entry name" value="GNAT_dom"/>
</dbReference>
<gene>
    <name evidence="2" type="ORF">RM543_01925</name>
</gene>
<dbReference type="Gene3D" id="3.40.630.30">
    <property type="match status" value="1"/>
</dbReference>
<dbReference type="Pfam" id="PF00583">
    <property type="entry name" value="Acetyltransf_1"/>
    <property type="match status" value="1"/>
</dbReference>
<dbReference type="Proteomes" id="UP001265259">
    <property type="component" value="Unassembled WGS sequence"/>
</dbReference>
<comment type="caution">
    <text evidence="2">The sequence shown here is derived from an EMBL/GenBank/DDBJ whole genome shotgun (WGS) entry which is preliminary data.</text>
</comment>
<protein>
    <submittedName>
        <fullName evidence="2">GNAT family N-acetyltransferase</fullName>
    </submittedName>
</protein>
<organism evidence="2 3">
    <name type="scientific">Tropicimonas omnivorans</name>
    <dbReference type="NCBI Taxonomy" id="3075590"/>
    <lineage>
        <taxon>Bacteria</taxon>
        <taxon>Pseudomonadati</taxon>
        <taxon>Pseudomonadota</taxon>
        <taxon>Alphaproteobacteria</taxon>
        <taxon>Rhodobacterales</taxon>
        <taxon>Roseobacteraceae</taxon>
        <taxon>Tropicimonas</taxon>
    </lineage>
</organism>
<keyword evidence="3" id="KW-1185">Reference proteome</keyword>
<proteinExistence type="predicted"/>
<accession>A0ABU3DCJ0</accession>
<reference evidence="2 3" key="1">
    <citation type="submission" date="2023-09" db="EMBL/GenBank/DDBJ databases">
        <authorList>
            <person name="Rey-Velasco X."/>
        </authorList>
    </citation>
    <scope>NUCLEOTIDE SEQUENCE [LARGE SCALE GENOMIC DNA]</scope>
    <source>
        <strain evidence="2 3">F158</strain>
    </source>
</reference>
<dbReference type="EMBL" id="JAVRHL010000001">
    <property type="protein sequence ID" value="MDT0681427.1"/>
    <property type="molecule type" value="Genomic_DNA"/>
</dbReference>
<dbReference type="InterPro" id="IPR052742">
    <property type="entry name" value="Mito_N-acetyltransferase"/>
</dbReference>
<dbReference type="RefSeq" id="WP_311689097.1">
    <property type="nucleotide sequence ID" value="NZ_JAVRHL010000001.1"/>
</dbReference>
<evidence type="ECO:0000313" key="3">
    <source>
        <dbReference type="Proteomes" id="UP001265259"/>
    </source>
</evidence>
<sequence>MSMTIRRVGDADRAAVWSLLKPVFRAGDTYAIDPEITEADALAYWFGGQVALVAELDGEIVGTAYLRPNAAGGGSHVANAGFVTSSAHRGKGIARRLLDRVLAEATEAGYAAMQFNFVVEANARAVTLWTMSGFSVIGRIPQGFRLPDGTVCDALILHKTL</sequence>
<dbReference type="PROSITE" id="PS51186">
    <property type="entry name" value="GNAT"/>
    <property type="match status" value="1"/>
</dbReference>
<dbReference type="CDD" id="cd04301">
    <property type="entry name" value="NAT_SF"/>
    <property type="match status" value="1"/>
</dbReference>
<dbReference type="SUPFAM" id="SSF55729">
    <property type="entry name" value="Acyl-CoA N-acyltransferases (Nat)"/>
    <property type="match status" value="1"/>
</dbReference>
<feature type="domain" description="N-acetyltransferase" evidence="1">
    <location>
        <begin position="3"/>
        <end position="161"/>
    </location>
</feature>
<dbReference type="PANTHER" id="PTHR43138:SF1">
    <property type="entry name" value="N-ACETYLTRANSFERASE ACA1"/>
    <property type="match status" value="1"/>
</dbReference>
<evidence type="ECO:0000259" key="1">
    <source>
        <dbReference type="PROSITE" id="PS51186"/>
    </source>
</evidence>
<dbReference type="PANTHER" id="PTHR43138">
    <property type="entry name" value="ACETYLTRANSFERASE, GNAT FAMILY"/>
    <property type="match status" value="1"/>
</dbReference>
<evidence type="ECO:0000313" key="2">
    <source>
        <dbReference type="EMBL" id="MDT0681427.1"/>
    </source>
</evidence>
<dbReference type="InterPro" id="IPR016181">
    <property type="entry name" value="Acyl_CoA_acyltransferase"/>
</dbReference>
<name>A0ABU3DCJ0_9RHOB</name>